<sequence>MHVPCLVYPSTEELVISTEQKLRFVVDFYHSLYHPNRIHFNAIHILLDPVRSRLTPEQANDLMKPFT</sequence>
<proteinExistence type="predicted"/>
<name>A0A1C7NBF3_9FUNG</name>
<dbReference type="InParanoid" id="A0A1C7NBF3"/>
<keyword evidence="2" id="KW-1185">Reference proteome</keyword>
<accession>A0A1C7NBF3</accession>
<dbReference type="AlphaFoldDB" id="A0A1C7NBF3"/>
<comment type="caution">
    <text evidence="1">The sequence shown here is derived from an EMBL/GenBank/DDBJ whole genome shotgun (WGS) entry which is preliminary data.</text>
</comment>
<protein>
    <submittedName>
        <fullName evidence="1">Uncharacterized protein</fullName>
    </submittedName>
</protein>
<evidence type="ECO:0000313" key="2">
    <source>
        <dbReference type="Proteomes" id="UP000093000"/>
    </source>
</evidence>
<gene>
    <name evidence="1" type="ORF">A0J61_05488</name>
</gene>
<dbReference type="EMBL" id="LUGH01000297">
    <property type="protein sequence ID" value="OBZ86462.1"/>
    <property type="molecule type" value="Genomic_DNA"/>
</dbReference>
<reference evidence="1 2" key="1">
    <citation type="submission" date="2016-03" db="EMBL/GenBank/DDBJ databases">
        <title>Choanephora cucurbitarum.</title>
        <authorList>
            <person name="Min B."/>
            <person name="Park H."/>
            <person name="Park J.-H."/>
            <person name="Shin H.-D."/>
            <person name="Choi I.-G."/>
        </authorList>
    </citation>
    <scope>NUCLEOTIDE SEQUENCE [LARGE SCALE GENOMIC DNA]</scope>
    <source>
        <strain evidence="1 2">KUS-F28377</strain>
    </source>
</reference>
<evidence type="ECO:0000313" key="1">
    <source>
        <dbReference type="EMBL" id="OBZ86462.1"/>
    </source>
</evidence>
<organism evidence="1 2">
    <name type="scientific">Choanephora cucurbitarum</name>
    <dbReference type="NCBI Taxonomy" id="101091"/>
    <lineage>
        <taxon>Eukaryota</taxon>
        <taxon>Fungi</taxon>
        <taxon>Fungi incertae sedis</taxon>
        <taxon>Mucoromycota</taxon>
        <taxon>Mucoromycotina</taxon>
        <taxon>Mucoromycetes</taxon>
        <taxon>Mucorales</taxon>
        <taxon>Mucorineae</taxon>
        <taxon>Choanephoraceae</taxon>
        <taxon>Choanephoroideae</taxon>
        <taxon>Choanephora</taxon>
    </lineage>
</organism>
<dbReference type="Proteomes" id="UP000093000">
    <property type="component" value="Unassembled WGS sequence"/>
</dbReference>